<feature type="transmembrane region" description="Helical" evidence="2">
    <location>
        <begin position="93"/>
        <end position="116"/>
    </location>
</feature>
<dbReference type="InterPro" id="IPR000160">
    <property type="entry name" value="GGDEF_dom"/>
</dbReference>
<dbReference type="SMART" id="SM00052">
    <property type="entry name" value="EAL"/>
    <property type="match status" value="1"/>
</dbReference>
<dbReference type="InterPro" id="IPR035965">
    <property type="entry name" value="PAS-like_dom_sf"/>
</dbReference>
<proteinExistence type="predicted"/>
<name>A0ABV7WEJ4_9MICO</name>
<dbReference type="InterPro" id="IPR029787">
    <property type="entry name" value="Nucleotide_cyclase"/>
</dbReference>
<dbReference type="CDD" id="cd01948">
    <property type="entry name" value="EAL"/>
    <property type="match status" value="1"/>
</dbReference>
<protein>
    <submittedName>
        <fullName evidence="6">Bifunctional diguanylate cyclase/phosphodiesterase</fullName>
    </submittedName>
</protein>
<feature type="transmembrane region" description="Helical" evidence="2">
    <location>
        <begin position="38"/>
        <end position="57"/>
    </location>
</feature>
<dbReference type="InterPro" id="IPR013656">
    <property type="entry name" value="PAS_4"/>
</dbReference>
<feature type="transmembrane region" description="Helical" evidence="2">
    <location>
        <begin position="311"/>
        <end position="330"/>
    </location>
</feature>
<feature type="transmembrane region" description="Helical" evidence="2">
    <location>
        <begin position="123"/>
        <end position="145"/>
    </location>
</feature>
<dbReference type="InterPro" id="IPR001633">
    <property type="entry name" value="EAL_dom"/>
</dbReference>
<dbReference type="Proteomes" id="UP001595685">
    <property type="component" value="Unassembled WGS sequence"/>
</dbReference>
<dbReference type="PANTHER" id="PTHR44757:SF2">
    <property type="entry name" value="BIOFILM ARCHITECTURE MAINTENANCE PROTEIN MBAA"/>
    <property type="match status" value="1"/>
</dbReference>
<keyword evidence="2" id="KW-1133">Transmembrane helix</keyword>
<sequence>MSDRSASVLRTVVLTVVAPVLGLVVLGIGLVGGQATQGTRHLLVGAALVAYAAILALRTLRSGSGDRPAWLVAATVAPVAGVVVLTGEHGAAGWGAAARGVVCLLLIVALVLLPGVRRRADAALVLVLDGWALVAGPFALVLLAADDSGALPRGSGLLGAAAPLVGLWLLLDLVVLALVVGLMRRSGRVRPLLPFAVSMAAATAADTLTWRGGLAGTAEVASDAFWALAVVSACAAAIGRRPVVAGQPAQAGPPEQEPADGARVGRTRASDPGVPLLQEESGTWLPAAAAGVVVAVLALSGSLAGRVRPELVLLVLTLVAAVIAQVALLLRDQSRLARRLHDTSTRYRTIVEGSTDVVVVCDADGVARFVSPASRSVLGVPPQDLEGRRLVGLAHAADRADLEGALRRARSVTAPVVEVVDQVRVARAGGGWRHVELRVQPHDTAAVPGGLTIVMRDVSERVRMQRELERRARLDALTGLPNRWWFGRTLAERLDQGAPTSVVFIDLDEFKAVNDTEGHAVGDRLLVAAARRLRFAVGDADTVGRLSGDEFAVVVCDDREEQVRALAGRVLEEISAPYAVGSRRVRVAASVGIAVARPGEDADTVLRDADLAMYDAKRSGGRQVVLSHPDQLQAAVDRSAMDRRVRAAAADDDFELVYQPLVDMRDGRVVSAEALLRWPGSGVTPTDFVPRLEESGLIIGVGSQVLVRAVEQAARWWAEGRSTGISVNLSSIQLGDAELVERVRTVLADTGLPPERLTLEVTEGLLLRDLDAAVDLLAQLRRTGVHVALDDFGTGYSSLAYLHRLPIDVLKVDQTFVRAAVTSERDQVVLRAIVALGRDLGLTVVAEGVQETSQVELLLSLGCTVAQGFLLASPTRPEDVPVSVELPRLLDLTGSDVAELAGIRDDVPHPETDPSRS</sequence>
<evidence type="ECO:0000313" key="7">
    <source>
        <dbReference type="Proteomes" id="UP001595685"/>
    </source>
</evidence>
<dbReference type="NCBIfam" id="TIGR00254">
    <property type="entry name" value="GGDEF"/>
    <property type="match status" value="1"/>
</dbReference>
<dbReference type="SMART" id="SM00267">
    <property type="entry name" value="GGDEF"/>
    <property type="match status" value="1"/>
</dbReference>
<dbReference type="InterPro" id="IPR052155">
    <property type="entry name" value="Biofilm_reg_signaling"/>
</dbReference>
<dbReference type="PROSITE" id="PS50887">
    <property type="entry name" value="GGDEF"/>
    <property type="match status" value="1"/>
</dbReference>
<feature type="domain" description="EAL" evidence="4">
    <location>
        <begin position="638"/>
        <end position="888"/>
    </location>
</feature>
<organism evidence="6 7">
    <name type="scientific">Aquipuribacter hungaricus</name>
    <dbReference type="NCBI Taxonomy" id="545624"/>
    <lineage>
        <taxon>Bacteria</taxon>
        <taxon>Bacillati</taxon>
        <taxon>Actinomycetota</taxon>
        <taxon>Actinomycetes</taxon>
        <taxon>Micrococcales</taxon>
        <taxon>Intrasporangiaceae</taxon>
        <taxon>Aquipuribacter</taxon>
    </lineage>
</organism>
<keyword evidence="7" id="KW-1185">Reference proteome</keyword>
<gene>
    <name evidence="6" type="ORF">ACFOLH_07825</name>
</gene>
<feature type="transmembrane region" description="Helical" evidence="2">
    <location>
        <begin position="69"/>
        <end position="87"/>
    </location>
</feature>
<dbReference type="PROSITE" id="PS50883">
    <property type="entry name" value="EAL"/>
    <property type="match status" value="1"/>
</dbReference>
<evidence type="ECO:0000259" key="4">
    <source>
        <dbReference type="PROSITE" id="PS50883"/>
    </source>
</evidence>
<dbReference type="InterPro" id="IPR035919">
    <property type="entry name" value="EAL_sf"/>
</dbReference>
<comment type="caution">
    <text evidence="6">The sequence shown here is derived from an EMBL/GenBank/DDBJ whole genome shotgun (WGS) entry which is preliminary data.</text>
</comment>
<keyword evidence="2" id="KW-0812">Transmembrane</keyword>
<reference evidence="7" key="1">
    <citation type="journal article" date="2019" name="Int. J. Syst. Evol. Microbiol.">
        <title>The Global Catalogue of Microorganisms (GCM) 10K type strain sequencing project: providing services to taxonomists for standard genome sequencing and annotation.</title>
        <authorList>
            <consortium name="The Broad Institute Genomics Platform"/>
            <consortium name="The Broad Institute Genome Sequencing Center for Infectious Disease"/>
            <person name="Wu L."/>
            <person name="Ma J."/>
        </authorList>
    </citation>
    <scope>NUCLEOTIDE SEQUENCE [LARGE SCALE GENOMIC DNA]</scope>
    <source>
        <strain evidence="7">NCAIM B.02333</strain>
    </source>
</reference>
<dbReference type="Gene3D" id="3.30.450.20">
    <property type="entry name" value="PAS domain"/>
    <property type="match status" value="1"/>
</dbReference>
<dbReference type="CDD" id="cd01949">
    <property type="entry name" value="GGDEF"/>
    <property type="match status" value="1"/>
</dbReference>
<evidence type="ECO:0000259" key="5">
    <source>
        <dbReference type="PROSITE" id="PS50887"/>
    </source>
</evidence>
<feature type="transmembrane region" description="Helical" evidence="2">
    <location>
        <begin position="12"/>
        <end position="32"/>
    </location>
</feature>
<dbReference type="SUPFAM" id="SSF55073">
    <property type="entry name" value="Nucleotide cyclase"/>
    <property type="match status" value="1"/>
</dbReference>
<dbReference type="CDD" id="cd00130">
    <property type="entry name" value="PAS"/>
    <property type="match status" value="1"/>
</dbReference>
<evidence type="ECO:0000256" key="1">
    <source>
        <dbReference type="SAM" id="MobiDB-lite"/>
    </source>
</evidence>
<keyword evidence="2" id="KW-0472">Membrane</keyword>
<dbReference type="InterPro" id="IPR043128">
    <property type="entry name" value="Rev_trsase/Diguanyl_cyclase"/>
</dbReference>
<dbReference type="EMBL" id="JBHRWW010000004">
    <property type="protein sequence ID" value="MFC3688248.1"/>
    <property type="molecule type" value="Genomic_DNA"/>
</dbReference>
<evidence type="ECO:0000256" key="2">
    <source>
        <dbReference type="SAM" id="Phobius"/>
    </source>
</evidence>
<feature type="domain" description="PAS" evidence="3">
    <location>
        <begin position="343"/>
        <end position="409"/>
    </location>
</feature>
<feature type="domain" description="GGDEF" evidence="5">
    <location>
        <begin position="498"/>
        <end position="629"/>
    </location>
</feature>
<accession>A0ABV7WEJ4</accession>
<feature type="region of interest" description="Disordered" evidence="1">
    <location>
        <begin position="246"/>
        <end position="272"/>
    </location>
</feature>
<evidence type="ECO:0000259" key="3">
    <source>
        <dbReference type="PROSITE" id="PS50112"/>
    </source>
</evidence>
<dbReference type="Pfam" id="PF00563">
    <property type="entry name" value="EAL"/>
    <property type="match status" value="1"/>
</dbReference>
<dbReference type="Pfam" id="PF00990">
    <property type="entry name" value="GGDEF"/>
    <property type="match status" value="1"/>
</dbReference>
<dbReference type="NCBIfam" id="TIGR00229">
    <property type="entry name" value="sensory_box"/>
    <property type="match status" value="1"/>
</dbReference>
<dbReference type="SUPFAM" id="SSF141868">
    <property type="entry name" value="EAL domain-like"/>
    <property type="match status" value="1"/>
</dbReference>
<dbReference type="PANTHER" id="PTHR44757">
    <property type="entry name" value="DIGUANYLATE CYCLASE DGCP"/>
    <property type="match status" value="1"/>
</dbReference>
<dbReference type="SMART" id="SM00091">
    <property type="entry name" value="PAS"/>
    <property type="match status" value="1"/>
</dbReference>
<feature type="transmembrane region" description="Helical" evidence="2">
    <location>
        <begin position="192"/>
        <end position="210"/>
    </location>
</feature>
<dbReference type="SUPFAM" id="SSF55785">
    <property type="entry name" value="PYP-like sensor domain (PAS domain)"/>
    <property type="match status" value="1"/>
</dbReference>
<feature type="transmembrane region" description="Helical" evidence="2">
    <location>
        <begin position="284"/>
        <end position="304"/>
    </location>
</feature>
<evidence type="ECO:0000313" key="6">
    <source>
        <dbReference type="EMBL" id="MFC3688248.1"/>
    </source>
</evidence>
<dbReference type="InterPro" id="IPR000014">
    <property type="entry name" value="PAS"/>
</dbReference>
<dbReference type="Gene3D" id="3.30.70.270">
    <property type="match status" value="1"/>
</dbReference>
<dbReference type="RefSeq" id="WP_376984097.1">
    <property type="nucleotide sequence ID" value="NZ_JBHRWW010000004.1"/>
</dbReference>
<dbReference type="Gene3D" id="3.20.20.450">
    <property type="entry name" value="EAL domain"/>
    <property type="match status" value="1"/>
</dbReference>
<feature type="transmembrane region" description="Helical" evidence="2">
    <location>
        <begin position="157"/>
        <end position="180"/>
    </location>
</feature>
<dbReference type="PROSITE" id="PS50112">
    <property type="entry name" value="PAS"/>
    <property type="match status" value="1"/>
</dbReference>
<dbReference type="Pfam" id="PF08448">
    <property type="entry name" value="PAS_4"/>
    <property type="match status" value="1"/>
</dbReference>